<keyword evidence="7" id="KW-0732">Signal</keyword>
<keyword evidence="6" id="KW-0812">Transmembrane</keyword>
<organism evidence="9 10">
    <name type="scientific">Microbacterium caowuchunii</name>
    <dbReference type="NCBI Taxonomy" id="2614638"/>
    <lineage>
        <taxon>Bacteria</taxon>
        <taxon>Bacillati</taxon>
        <taxon>Actinomycetota</taxon>
        <taxon>Actinomycetes</taxon>
        <taxon>Micrococcales</taxon>
        <taxon>Microbacteriaceae</taxon>
        <taxon>Microbacterium</taxon>
    </lineage>
</organism>
<evidence type="ECO:0000256" key="1">
    <source>
        <dbReference type="ARBA" id="ARBA00011073"/>
    </source>
</evidence>
<evidence type="ECO:0000256" key="5">
    <source>
        <dbReference type="PROSITE-ProRule" id="PRU01240"/>
    </source>
</evidence>
<evidence type="ECO:0000256" key="7">
    <source>
        <dbReference type="SAM" id="SignalP"/>
    </source>
</evidence>
<dbReference type="Proteomes" id="UP000326838">
    <property type="component" value="Unassembled WGS sequence"/>
</dbReference>
<evidence type="ECO:0000313" key="10">
    <source>
        <dbReference type="Proteomes" id="UP000326838"/>
    </source>
</evidence>
<evidence type="ECO:0000256" key="6">
    <source>
        <dbReference type="SAM" id="Phobius"/>
    </source>
</evidence>
<dbReference type="GO" id="GO:0006508">
    <property type="term" value="P:proteolysis"/>
    <property type="evidence" value="ECO:0007669"/>
    <property type="project" value="UniProtKB-KW"/>
</dbReference>
<dbReference type="InterPro" id="IPR023827">
    <property type="entry name" value="Peptidase_S8_Asp-AS"/>
</dbReference>
<dbReference type="PRINTS" id="PR00723">
    <property type="entry name" value="SUBTILISIN"/>
</dbReference>
<comment type="caution">
    <text evidence="9">The sequence shown here is derived from an EMBL/GenBank/DDBJ whole genome shotgun (WGS) entry which is preliminary data.</text>
</comment>
<dbReference type="EMBL" id="VYUY01000015">
    <property type="protein sequence ID" value="KAA9132171.1"/>
    <property type="molecule type" value="Genomic_DNA"/>
</dbReference>
<accession>A0A5N0TBP5</accession>
<keyword evidence="2 5" id="KW-0645">Protease</keyword>
<dbReference type="AlphaFoldDB" id="A0A5N0TBP5"/>
<dbReference type="InterPro" id="IPR050131">
    <property type="entry name" value="Peptidase_S8_subtilisin-like"/>
</dbReference>
<dbReference type="PANTHER" id="PTHR43806">
    <property type="entry name" value="PEPTIDASE S8"/>
    <property type="match status" value="1"/>
</dbReference>
<feature type="domain" description="Peptidase S8/S53" evidence="8">
    <location>
        <begin position="67"/>
        <end position="335"/>
    </location>
</feature>
<sequence length="437" mass="43673">MSVRPRLAAATLAGAVVVALLPLAGATAAEPVRAAAQSQCTATTRITETVPALEVSQSELAWSVTRGAGVTVAVVDSGVNAANPHLVDAVVGGVNLVPDGTDPSGFSDVYGHGTAIAGQIAARRIDGSSVEGLAPEAAILSVRVFAGTENQQVEAGFGPTAQRLADGIRYAADAGAQVINVSMSTTRDEQSLREAVSYAVARGSLVVGSAGNRDSTLAVEESDEDGPRFPAGSPGAIGVAAADLGGVVTDASIHGPHVTVSALGQQIVTTSYQGGDCTYAAEAPATSFAAAYVSAAAALVAAAHPAESPEQWAYRLAATAVRPDPDARDDAAGWGVVQPYEAISLIPGAGIRGPSSPFVGQSRPVPSVVAAEPVRVVSDPGPDAEAMALGLVAGIGGLVLLAASGAIGVFIARRRRLDATGPQRAGRGLYGDDPPRS</sequence>
<keyword evidence="10" id="KW-1185">Reference proteome</keyword>
<name>A0A5N0TBP5_9MICO</name>
<dbReference type="Gene3D" id="3.40.50.200">
    <property type="entry name" value="Peptidase S8/S53 domain"/>
    <property type="match status" value="1"/>
</dbReference>
<dbReference type="Pfam" id="PF00082">
    <property type="entry name" value="Peptidase_S8"/>
    <property type="match status" value="1"/>
</dbReference>
<reference evidence="10" key="1">
    <citation type="submission" date="2019-09" db="EMBL/GenBank/DDBJ databases">
        <title>Mumia zhuanghuii sp. nov. isolated from the intestinal contents of plateau pika (Ochotona curzoniae) in the Qinghai-Tibet plateau of China.</title>
        <authorList>
            <person name="Tian Z."/>
        </authorList>
    </citation>
    <scope>NUCLEOTIDE SEQUENCE [LARGE SCALE GENOMIC DNA]</scope>
    <source>
        <strain evidence="10">L-033</strain>
    </source>
</reference>
<protein>
    <submittedName>
        <fullName evidence="9">S8 family serine peptidase</fullName>
    </submittedName>
</protein>
<evidence type="ECO:0000256" key="2">
    <source>
        <dbReference type="ARBA" id="ARBA00022670"/>
    </source>
</evidence>
<gene>
    <name evidence="9" type="ORF">F6B40_10655</name>
</gene>
<dbReference type="InterPro" id="IPR000209">
    <property type="entry name" value="Peptidase_S8/S53_dom"/>
</dbReference>
<dbReference type="SUPFAM" id="SSF52743">
    <property type="entry name" value="Subtilisin-like"/>
    <property type="match status" value="1"/>
</dbReference>
<feature type="signal peptide" evidence="7">
    <location>
        <begin position="1"/>
        <end position="28"/>
    </location>
</feature>
<feature type="transmembrane region" description="Helical" evidence="6">
    <location>
        <begin position="386"/>
        <end position="412"/>
    </location>
</feature>
<dbReference type="GO" id="GO:0004252">
    <property type="term" value="F:serine-type endopeptidase activity"/>
    <property type="evidence" value="ECO:0007669"/>
    <property type="project" value="UniProtKB-UniRule"/>
</dbReference>
<feature type="active site" description="Charge relay system" evidence="5">
    <location>
        <position position="76"/>
    </location>
</feature>
<feature type="active site" description="Charge relay system" evidence="5">
    <location>
        <position position="112"/>
    </location>
</feature>
<dbReference type="PROSITE" id="PS00136">
    <property type="entry name" value="SUBTILASE_ASP"/>
    <property type="match status" value="1"/>
</dbReference>
<dbReference type="InterPro" id="IPR036852">
    <property type="entry name" value="Peptidase_S8/S53_dom_sf"/>
</dbReference>
<evidence type="ECO:0000259" key="8">
    <source>
        <dbReference type="Pfam" id="PF00082"/>
    </source>
</evidence>
<keyword evidence="6" id="KW-1133">Transmembrane helix</keyword>
<keyword evidence="6" id="KW-0472">Membrane</keyword>
<dbReference type="PANTHER" id="PTHR43806:SF11">
    <property type="entry name" value="CEREVISIN-RELATED"/>
    <property type="match status" value="1"/>
</dbReference>
<comment type="similarity">
    <text evidence="1 5">Belongs to the peptidase S8 family.</text>
</comment>
<dbReference type="InterPro" id="IPR015500">
    <property type="entry name" value="Peptidase_S8_subtilisin-rel"/>
</dbReference>
<evidence type="ECO:0000313" key="9">
    <source>
        <dbReference type="EMBL" id="KAA9132171.1"/>
    </source>
</evidence>
<feature type="active site" description="Charge relay system" evidence="5">
    <location>
        <position position="287"/>
    </location>
</feature>
<dbReference type="PROSITE" id="PS00137">
    <property type="entry name" value="SUBTILASE_HIS"/>
    <property type="match status" value="1"/>
</dbReference>
<proteinExistence type="inferred from homology"/>
<keyword evidence="3 5" id="KW-0378">Hydrolase</keyword>
<dbReference type="PROSITE" id="PS51892">
    <property type="entry name" value="SUBTILASE"/>
    <property type="match status" value="1"/>
</dbReference>
<dbReference type="RefSeq" id="WP_150893819.1">
    <property type="nucleotide sequence ID" value="NZ_VYUY01000015.1"/>
</dbReference>
<evidence type="ECO:0000256" key="3">
    <source>
        <dbReference type="ARBA" id="ARBA00022801"/>
    </source>
</evidence>
<evidence type="ECO:0000256" key="4">
    <source>
        <dbReference type="ARBA" id="ARBA00022825"/>
    </source>
</evidence>
<dbReference type="InterPro" id="IPR022398">
    <property type="entry name" value="Peptidase_S8_His-AS"/>
</dbReference>
<keyword evidence="4 5" id="KW-0720">Serine protease</keyword>
<feature type="chain" id="PRO_5038513021" evidence="7">
    <location>
        <begin position="29"/>
        <end position="437"/>
    </location>
</feature>